<keyword evidence="1" id="KW-0732">Signal</keyword>
<protein>
    <submittedName>
        <fullName evidence="2">Uncharacterized protein</fullName>
    </submittedName>
</protein>
<feature type="chain" id="PRO_5015949425" evidence="1">
    <location>
        <begin position="18"/>
        <end position="108"/>
    </location>
</feature>
<gene>
    <name evidence="2" type="ORF">DM02DRAFT_657083</name>
</gene>
<name>A0A2V1DN35_9PLEO</name>
<organism evidence="2 3">
    <name type="scientific">Periconia macrospinosa</name>
    <dbReference type="NCBI Taxonomy" id="97972"/>
    <lineage>
        <taxon>Eukaryota</taxon>
        <taxon>Fungi</taxon>
        <taxon>Dikarya</taxon>
        <taxon>Ascomycota</taxon>
        <taxon>Pezizomycotina</taxon>
        <taxon>Dothideomycetes</taxon>
        <taxon>Pleosporomycetidae</taxon>
        <taxon>Pleosporales</taxon>
        <taxon>Massarineae</taxon>
        <taxon>Periconiaceae</taxon>
        <taxon>Periconia</taxon>
    </lineage>
</organism>
<reference evidence="2 3" key="1">
    <citation type="journal article" date="2018" name="Sci. Rep.">
        <title>Comparative genomics provides insights into the lifestyle and reveals functional heterogeneity of dark septate endophytic fungi.</title>
        <authorList>
            <person name="Knapp D.G."/>
            <person name="Nemeth J.B."/>
            <person name="Barry K."/>
            <person name="Hainaut M."/>
            <person name="Henrissat B."/>
            <person name="Johnson J."/>
            <person name="Kuo A."/>
            <person name="Lim J.H.P."/>
            <person name="Lipzen A."/>
            <person name="Nolan M."/>
            <person name="Ohm R.A."/>
            <person name="Tamas L."/>
            <person name="Grigoriev I.V."/>
            <person name="Spatafora J.W."/>
            <person name="Nagy L.G."/>
            <person name="Kovacs G.M."/>
        </authorList>
    </citation>
    <scope>NUCLEOTIDE SEQUENCE [LARGE SCALE GENOMIC DNA]</scope>
    <source>
        <strain evidence="2 3">DSE2036</strain>
    </source>
</reference>
<proteinExistence type="predicted"/>
<dbReference type="OrthoDB" id="2507450at2759"/>
<evidence type="ECO:0000313" key="2">
    <source>
        <dbReference type="EMBL" id="PVH98669.1"/>
    </source>
</evidence>
<dbReference type="Proteomes" id="UP000244855">
    <property type="component" value="Unassembled WGS sequence"/>
</dbReference>
<dbReference type="EMBL" id="KZ805408">
    <property type="protein sequence ID" value="PVH98669.1"/>
    <property type="molecule type" value="Genomic_DNA"/>
</dbReference>
<keyword evidence="3" id="KW-1185">Reference proteome</keyword>
<evidence type="ECO:0000313" key="3">
    <source>
        <dbReference type="Proteomes" id="UP000244855"/>
    </source>
</evidence>
<feature type="signal peptide" evidence="1">
    <location>
        <begin position="1"/>
        <end position="17"/>
    </location>
</feature>
<evidence type="ECO:0000256" key="1">
    <source>
        <dbReference type="SAM" id="SignalP"/>
    </source>
</evidence>
<dbReference type="AlphaFoldDB" id="A0A2V1DN35"/>
<sequence length="108" mass="11534">MQLKLYFLTAALNLAAAASPLRPRQSNLQDFLGALGGISAPPVLSFNDPKRPFDAGGNTFVLLDEARERSCDLQLNQCADRANSSGGSAGFSVQDCNQQKVDCLAARF</sequence>
<dbReference type="STRING" id="97972.A0A2V1DN35"/>
<accession>A0A2V1DN35</accession>